<protein>
    <submittedName>
        <fullName evidence="1">Uncharacterized protein</fullName>
    </submittedName>
</protein>
<accession>A0A2U2CEB8</accession>
<dbReference type="Proteomes" id="UP000244940">
    <property type="component" value="Unassembled WGS sequence"/>
</dbReference>
<gene>
    <name evidence="1" type="ORF">C4N9_06000</name>
</gene>
<keyword evidence="2" id="KW-1185">Reference proteome</keyword>
<comment type="caution">
    <text evidence="1">The sequence shown here is derived from an EMBL/GenBank/DDBJ whole genome shotgun (WGS) entry which is preliminary data.</text>
</comment>
<dbReference type="AlphaFoldDB" id="A0A2U2CEB8"/>
<proteinExistence type="predicted"/>
<dbReference type="EMBL" id="QEYD01000003">
    <property type="protein sequence ID" value="PWE30248.1"/>
    <property type="molecule type" value="Genomic_DNA"/>
</dbReference>
<organism evidence="1 2">
    <name type="scientific">Pararhodobacter marinus</name>
    <dbReference type="NCBI Taxonomy" id="2184063"/>
    <lineage>
        <taxon>Bacteria</taxon>
        <taxon>Pseudomonadati</taxon>
        <taxon>Pseudomonadota</taxon>
        <taxon>Alphaproteobacteria</taxon>
        <taxon>Rhodobacterales</taxon>
        <taxon>Paracoccaceae</taxon>
        <taxon>Pararhodobacter</taxon>
    </lineage>
</organism>
<name>A0A2U2CEB8_9RHOB</name>
<evidence type="ECO:0000313" key="1">
    <source>
        <dbReference type="EMBL" id="PWE30248.1"/>
    </source>
</evidence>
<evidence type="ECO:0000313" key="2">
    <source>
        <dbReference type="Proteomes" id="UP000244940"/>
    </source>
</evidence>
<sequence>MMHPSSRPLRLLLLTGFGLAVALSLFFAVRLALGAFYWSDPAHRDQAVEGWMPLGYVARSWDVPRAAMQEIAGIDQVPSGRRSLEMIARDEGVPLKTLILRIETGISRYRETAHD</sequence>
<reference evidence="1 2" key="1">
    <citation type="submission" date="2018-05" db="EMBL/GenBank/DDBJ databases">
        <title>Pararhodobacter marina sp. nov., isolated from deep-sea water of the Indian Ocean.</title>
        <authorList>
            <person name="Lai Q.Sr."/>
            <person name="Liu X."/>
            <person name="Shao Z."/>
        </authorList>
    </citation>
    <scope>NUCLEOTIDE SEQUENCE [LARGE SCALE GENOMIC DNA]</scope>
    <source>
        <strain evidence="1 2">CIC4N-9</strain>
    </source>
</reference>